<evidence type="ECO:0000256" key="2">
    <source>
        <dbReference type="SAM" id="SignalP"/>
    </source>
</evidence>
<name>A0AAE7TK31_9BRAD</name>
<dbReference type="AlphaFoldDB" id="A0AAE7TK31"/>
<dbReference type="Proteomes" id="UP000594015">
    <property type="component" value="Chromosome"/>
</dbReference>
<evidence type="ECO:0000313" key="4">
    <source>
        <dbReference type="Proteomes" id="UP000594015"/>
    </source>
</evidence>
<feature type="signal peptide" evidence="2">
    <location>
        <begin position="1"/>
        <end position="23"/>
    </location>
</feature>
<gene>
    <name evidence="3" type="ORF">WN72_34860</name>
</gene>
<keyword evidence="2" id="KW-0732">Signal</keyword>
<organism evidence="3 4">
    <name type="scientific">Bradyrhizobium arachidis</name>
    <dbReference type="NCBI Taxonomy" id="858423"/>
    <lineage>
        <taxon>Bacteria</taxon>
        <taxon>Pseudomonadati</taxon>
        <taxon>Pseudomonadota</taxon>
        <taxon>Alphaproteobacteria</taxon>
        <taxon>Hyphomicrobiales</taxon>
        <taxon>Nitrobacteraceae</taxon>
        <taxon>Bradyrhizobium</taxon>
    </lineage>
</organism>
<feature type="region of interest" description="Disordered" evidence="1">
    <location>
        <begin position="22"/>
        <end position="55"/>
    </location>
</feature>
<dbReference type="RefSeq" id="WP_092216098.1">
    <property type="nucleotide sequence ID" value="NZ_AXAD01000011.1"/>
</dbReference>
<feature type="chain" id="PRO_5042086423" evidence="2">
    <location>
        <begin position="24"/>
        <end position="122"/>
    </location>
</feature>
<sequence length="122" mass="13312">MNAIVMTRTALVALLASTLAAHAETAGKRDQSPTRQNAAYEYGPNGPNRSYPSGPHTRIYVSKRSWLDGGTEVLPGERKFTDYALPPGTSFARGNNNRPLDRQPLSPDSDLGGFVQRIPISW</sequence>
<feature type="region of interest" description="Disordered" evidence="1">
    <location>
        <begin position="85"/>
        <end position="112"/>
    </location>
</feature>
<protein>
    <submittedName>
        <fullName evidence="3">Uncharacterized protein</fullName>
    </submittedName>
</protein>
<evidence type="ECO:0000256" key="1">
    <source>
        <dbReference type="SAM" id="MobiDB-lite"/>
    </source>
</evidence>
<reference evidence="3 4" key="1">
    <citation type="submission" date="2018-06" db="EMBL/GenBank/DDBJ databases">
        <title>Comparative genomics of Bradyrhizobium nodulating Arachidis hypogaea.</title>
        <authorList>
            <person name="Li Y."/>
        </authorList>
    </citation>
    <scope>NUCLEOTIDE SEQUENCE [LARGE SCALE GENOMIC DNA]</scope>
    <source>
        <strain evidence="3 4">CCBAU 051107</strain>
    </source>
</reference>
<dbReference type="KEGG" id="barh:WN72_34860"/>
<accession>A0AAE7TK31</accession>
<evidence type="ECO:0000313" key="3">
    <source>
        <dbReference type="EMBL" id="QOZ70914.1"/>
    </source>
</evidence>
<proteinExistence type="predicted"/>
<dbReference type="EMBL" id="CP030050">
    <property type="protein sequence ID" value="QOZ70914.1"/>
    <property type="molecule type" value="Genomic_DNA"/>
</dbReference>